<dbReference type="EMBL" id="DRMH01000124">
    <property type="protein sequence ID" value="HFC98579.1"/>
    <property type="molecule type" value="Genomic_DNA"/>
</dbReference>
<evidence type="ECO:0000313" key="3">
    <source>
        <dbReference type="EMBL" id="HFC98579.1"/>
    </source>
</evidence>
<evidence type="ECO:0000259" key="2">
    <source>
        <dbReference type="PROSITE" id="PS01148"/>
    </source>
</evidence>
<dbReference type="CDD" id="cd03421">
    <property type="entry name" value="SirA_like_N"/>
    <property type="match status" value="1"/>
</dbReference>
<dbReference type="PANTHER" id="PTHR33279:SF6">
    <property type="entry name" value="SULFUR CARRIER PROTEIN YEDF-RELATED"/>
    <property type="match status" value="1"/>
</dbReference>
<dbReference type="PROSITE" id="PS01148">
    <property type="entry name" value="UPF0033"/>
    <property type="match status" value="1"/>
</dbReference>
<evidence type="ECO:0000256" key="1">
    <source>
        <dbReference type="ARBA" id="ARBA00008984"/>
    </source>
</evidence>
<gene>
    <name evidence="3" type="primary">yedF</name>
    <name evidence="3" type="ORF">ENJ40_09040</name>
</gene>
<proteinExistence type="inferred from homology"/>
<dbReference type="InterPro" id="IPR027396">
    <property type="entry name" value="DsrEFH-like"/>
</dbReference>
<dbReference type="Proteomes" id="UP000886043">
    <property type="component" value="Unassembled WGS sequence"/>
</dbReference>
<sequence length="198" mass="22138">MREIDCRGLACPQPVLETKEALEGLSEGEVLRVLVDNEAAVQNVSRFVSSQGYPLQVREEAGYFILEVVKKGRGRPVEGVSCERPEGIFRVILVDSDRMGEGDEELGRKLMVNFLQTLPQVSPLPQALIFYNRGVFLTVEGSPVLSALRELEGKGVKILSCWTCLSHYDLEDKLRVGQASNMYEILSLLMRADRVLRP</sequence>
<dbReference type="NCBIfam" id="TIGR03527">
    <property type="entry name" value="selenium_YedF"/>
    <property type="match status" value="1"/>
</dbReference>
<comment type="similarity">
    <text evidence="1">Belongs to the sulfur carrier protein TusA family.</text>
</comment>
<feature type="domain" description="UPF0033" evidence="2">
    <location>
        <begin position="4"/>
        <end position="28"/>
    </location>
</feature>
<accession>A0A7C3GIH2</accession>
<dbReference type="Pfam" id="PF01206">
    <property type="entry name" value="TusA"/>
    <property type="match status" value="1"/>
</dbReference>
<dbReference type="Gene3D" id="3.30.110.40">
    <property type="entry name" value="TusA-like domain"/>
    <property type="match status" value="1"/>
</dbReference>
<dbReference type="SUPFAM" id="SSF75169">
    <property type="entry name" value="DsrEFH-like"/>
    <property type="match status" value="1"/>
</dbReference>
<reference evidence="3" key="1">
    <citation type="journal article" date="2020" name="mSystems">
        <title>Genome- and Community-Level Interaction Insights into Carbon Utilization and Element Cycling Functions of Hydrothermarchaeota in Hydrothermal Sediment.</title>
        <authorList>
            <person name="Zhou Z."/>
            <person name="Liu Y."/>
            <person name="Xu W."/>
            <person name="Pan J."/>
            <person name="Luo Z.H."/>
            <person name="Li M."/>
        </authorList>
    </citation>
    <scope>NUCLEOTIDE SEQUENCE [LARGE SCALE GENOMIC DNA]</scope>
    <source>
        <strain evidence="3">HyVt-483</strain>
    </source>
</reference>
<comment type="caution">
    <text evidence="3">The sequence shown here is derived from an EMBL/GenBank/DDBJ whole genome shotgun (WGS) entry which is preliminary data.</text>
</comment>
<dbReference type="AlphaFoldDB" id="A0A7C3GIH2"/>
<dbReference type="PANTHER" id="PTHR33279">
    <property type="entry name" value="SULFUR CARRIER PROTEIN YEDF-RELATED"/>
    <property type="match status" value="1"/>
</dbReference>
<dbReference type="InterPro" id="IPR019870">
    <property type="entry name" value="Se_metab_YedF"/>
</dbReference>
<name>A0A7C3GIH2_9BACT</name>
<dbReference type="InterPro" id="IPR036868">
    <property type="entry name" value="TusA-like_sf"/>
</dbReference>
<organism evidence="3">
    <name type="scientific">Thermosulfurimonas dismutans</name>
    <dbReference type="NCBI Taxonomy" id="999894"/>
    <lineage>
        <taxon>Bacteria</taxon>
        <taxon>Pseudomonadati</taxon>
        <taxon>Thermodesulfobacteriota</taxon>
        <taxon>Thermodesulfobacteria</taxon>
        <taxon>Thermodesulfobacteriales</taxon>
        <taxon>Thermodesulfobacteriaceae</taxon>
        <taxon>Thermosulfurimonas</taxon>
    </lineage>
</organism>
<dbReference type="InterPro" id="IPR001455">
    <property type="entry name" value="TusA-like"/>
</dbReference>
<dbReference type="SUPFAM" id="SSF64307">
    <property type="entry name" value="SirA-like"/>
    <property type="match status" value="1"/>
</dbReference>
<protein>
    <submittedName>
        <fullName evidence="3">Sulfurtransferase-like selenium metabolism protein YedF</fullName>
    </submittedName>
</protein>